<dbReference type="PANTHER" id="PTHR46512">
    <property type="entry name" value="PEPTIDYLPROLYL ISOMERASE"/>
    <property type="match status" value="1"/>
</dbReference>
<dbReference type="OrthoDB" id="433738at2759"/>
<keyword evidence="2" id="KW-0677">Repeat</keyword>
<evidence type="ECO:0000256" key="3">
    <source>
        <dbReference type="ARBA" id="ARBA00022803"/>
    </source>
</evidence>
<evidence type="ECO:0000256" key="7">
    <source>
        <dbReference type="SAM" id="MobiDB-lite"/>
    </source>
</evidence>
<evidence type="ECO:0000313" key="9">
    <source>
        <dbReference type="Proteomes" id="UP000265120"/>
    </source>
</evidence>
<dbReference type="GeneTree" id="ENSGT00940000161472"/>
<accession>A0A3P8VIY2</accession>
<dbReference type="GO" id="GO:0005829">
    <property type="term" value="C:cytosol"/>
    <property type="evidence" value="ECO:0007669"/>
    <property type="project" value="TreeGrafter"/>
</dbReference>
<dbReference type="InterPro" id="IPR019734">
    <property type="entry name" value="TPR_rpt"/>
</dbReference>
<dbReference type="Ensembl" id="ENSCSET00000013380.1">
    <property type="protein sequence ID" value="ENSCSEP00000013221.1"/>
    <property type="gene ID" value="ENSCSEG00000008538.1"/>
</dbReference>
<dbReference type="InParanoid" id="A0A3P8VIY2"/>
<evidence type="ECO:0000256" key="2">
    <source>
        <dbReference type="ARBA" id="ARBA00022737"/>
    </source>
</evidence>
<dbReference type="PROSITE" id="PS50005">
    <property type="entry name" value="TPR"/>
    <property type="match status" value="1"/>
</dbReference>
<feature type="repeat" description="TPR" evidence="6">
    <location>
        <begin position="203"/>
        <end position="236"/>
    </location>
</feature>
<feature type="compositionally biased region" description="Gly residues" evidence="7">
    <location>
        <begin position="15"/>
        <end position="34"/>
    </location>
</feature>
<dbReference type="CTD" id="23508"/>
<feature type="compositionally biased region" description="Polar residues" evidence="7">
    <location>
        <begin position="37"/>
        <end position="50"/>
    </location>
</feature>
<dbReference type="PROSITE" id="PS51257">
    <property type="entry name" value="PROKAR_LIPOPROTEIN"/>
    <property type="match status" value="1"/>
</dbReference>
<proteinExistence type="inferred from homology"/>
<dbReference type="InterPro" id="IPR050754">
    <property type="entry name" value="FKBP4/5/8-like"/>
</dbReference>
<dbReference type="GO" id="GO:0044183">
    <property type="term" value="F:protein folding chaperone"/>
    <property type="evidence" value="ECO:0007669"/>
    <property type="project" value="TreeGrafter"/>
</dbReference>
<evidence type="ECO:0000256" key="1">
    <source>
        <dbReference type="ARBA" id="ARBA00022553"/>
    </source>
</evidence>
<dbReference type="InterPro" id="IPR013105">
    <property type="entry name" value="TPR_2"/>
</dbReference>
<comment type="similarity">
    <text evidence="4">Belongs to the TTC9 family.</text>
</comment>
<evidence type="ECO:0000256" key="4">
    <source>
        <dbReference type="ARBA" id="ARBA00034486"/>
    </source>
</evidence>
<organism evidence="8 9">
    <name type="scientific">Cynoglossus semilaevis</name>
    <name type="common">Tongue sole</name>
    <dbReference type="NCBI Taxonomy" id="244447"/>
    <lineage>
        <taxon>Eukaryota</taxon>
        <taxon>Metazoa</taxon>
        <taxon>Chordata</taxon>
        <taxon>Craniata</taxon>
        <taxon>Vertebrata</taxon>
        <taxon>Euteleostomi</taxon>
        <taxon>Actinopterygii</taxon>
        <taxon>Neopterygii</taxon>
        <taxon>Teleostei</taxon>
        <taxon>Neoteleostei</taxon>
        <taxon>Acanthomorphata</taxon>
        <taxon>Carangaria</taxon>
        <taxon>Pleuronectiformes</taxon>
        <taxon>Pleuronectoidei</taxon>
        <taxon>Cynoglossidae</taxon>
        <taxon>Cynoglossinae</taxon>
        <taxon>Cynoglossus</taxon>
    </lineage>
</organism>
<dbReference type="GO" id="GO:0016020">
    <property type="term" value="C:membrane"/>
    <property type="evidence" value="ECO:0007669"/>
    <property type="project" value="TreeGrafter"/>
</dbReference>
<reference evidence="8" key="2">
    <citation type="submission" date="2025-08" db="UniProtKB">
        <authorList>
            <consortium name="Ensembl"/>
        </authorList>
    </citation>
    <scope>IDENTIFICATION</scope>
</reference>
<dbReference type="GO" id="GO:0005740">
    <property type="term" value="C:mitochondrial envelope"/>
    <property type="evidence" value="ECO:0007669"/>
    <property type="project" value="TreeGrafter"/>
</dbReference>
<dbReference type="Proteomes" id="UP000265120">
    <property type="component" value="Chromosome 1"/>
</dbReference>
<protein>
    <recommendedName>
        <fullName evidence="5">Tetratricopeptide repeat protein 9A</fullName>
    </recommendedName>
</protein>
<dbReference type="GO" id="GO:0012505">
    <property type="term" value="C:endomembrane system"/>
    <property type="evidence" value="ECO:0007669"/>
    <property type="project" value="TreeGrafter"/>
</dbReference>
<dbReference type="FunFam" id="1.25.40.10:FF:000264">
    <property type="entry name" value="Tetratricopeptide repeat protein 9A"/>
    <property type="match status" value="1"/>
</dbReference>
<dbReference type="STRING" id="244447.ENSCSEP00000013221"/>
<dbReference type="Gene3D" id="1.25.40.10">
    <property type="entry name" value="Tetratricopeptide repeat domain"/>
    <property type="match status" value="1"/>
</dbReference>
<evidence type="ECO:0000313" key="8">
    <source>
        <dbReference type="Ensembl" id="ENSCSEP00000013221.1"/>
    </source>
</evidence>
<dbReference type="PANTHER" id="PTHR46512:SF5">
    <property type="entry name" value="TETRATRICOPEPTIDE REPEAT DOMAIN 9"/>
    <property type="match status" value="1"/>
</dbReference>
<name>A0A3P8VIY2_CYNSE</name>
<dbReference type="OMA" id="SHCEPAD"/>
<dbReference type="SMART" id="SM00028">
    <property type="entry name" value="TPR"/>
    <property type="match status" value="3"/>
</dbReference>
<dbReference type="Pfam" id="PF07719">
    <property type="entry name" value="TPR_2"/>
    <property type="match status" value="1"/>
</dbReference>
<keyword evidence="3 6" id="KW-0802">TPR repeat</keyword>
<keyword evidence="1" id="KW-0597">Phosphoprotein</keyword>
<dbReference type="RefSeq" id="XP_008311553.1">
    <property type="nucleotide sequence ID" value="XM_008313331.3"/>
</dbReference>
<sequence length="262" mass="29468">MSAVKAGIDGRVDSGRGGFADGSSSVGGGGGGCGSPRLQQCAQPPNNSNSRTKDTRYYHHQQQQLQLQQQKNLGGSMWKQPSHCEPADVVRRALDFKCQGTQCYKDKKYREAIGKYHRALLEIKGLCRVLGDPDPSSKSPSCLLPTTISKFTTLTDEQKGAMENAELECYNSLAACLLQMELVNYERVKEYCLKVLHKEGKNFKALYRSGVAYYHLGDFQKALYYLKESHKQEPSDTNVIRYIQLTEMKIRRKAQREKKEAT</sequence>
<reference evidence="8 9" key="1">
    <citation type="journal article" date="2014" name="Nat. Genet.">
        <title>Whole-genome sequence of a flatfish provides insights into ZW sex chromosome evolution and adaptation to a benthic lifestyle.</title>
        <authorList>
            <person name="Chen S."/>
            <person name="Zhang G."/>
            <person name="Shao C."/>
            <person name="Huang Q."/>
            <person name="Liu G."/>
            <person name="Zhang P."/>
            <person name="Song W."/>
            <person name="An N."/>
            <person name="Chalopin D."/>
            <person name="Volff J.N."/>
            <person name="Hong Y."/>
            <person name="Li Q."/>
            <person name="Sha Z."/>
            <person name="Zhou H."/>
            <person name="Xie M."/>
            <person name="Yu Q."/>
            <person name="Liu Y."/>
            <person name="Xiang H."/>
            <person name="Wang N."/>
            <person name="Wu K."/>
            <person name="Yang C."/>
            <person name="Zhou Q."/>
            <person name="Liao X."/>
            <person name="Yang L."/>
            <person name="Hu Q."/>
            <person name="Zhang J."/>
            <person name="Meng L."/>
            <person name="Jin L."/>
            <person name="Tian Y."/>
            <person name="Lian J."/>
            <person name="Yang J."/>
            <person name="Miao G."/>
            <person name="Liu S."/>
            <person name="Liang Z."/>
            <person name="Yan F."/>
            <person name="Li Y."/>
            <person name="Sun B."/>
            <person name="Zhang H."/>
            <person name="Zhang J."/>
            <person name="Zhu Y."/>
            <person name="Du M."/>
            <person name="Zhao Y."/>
            <person name="Schartl M."/>
            <person name="Tang Q."/>
            <person name="Wang J."/>
        </authorList>
    </citation>
    <scope>NUCLEOTIDE SEQUENCE</scope>
</reference>
<keyword evidence="9" id="KW-1185">Reference proteome</keyword>
<dbReference type="GeneID" id="103381115"/>
<evidence type="ECO:0000256" key="5">
    <source>
        <dbReference type="ARBA" id="ARBA00073858"/>
    </source>
</evidence>
<dbReference type="KEGG" id="csem:103381115"/>
<dbReference type="InterPro" id="IPR011990">
    <property type="entry name" value="TPR-like_helical_dom_sf"/>
</dbReference>
<feature type="region of interest" description="Disordered" evidence="7">
    <location>
        <begin position="1"/>
        <end position="59"/>
    </location>
</feature>
<dbReference type="GO" id="GO:0043066">
    <property type="term" value="P:negative regulation of apoptotic process"/>
    <property type="evidence" value="ECO:0007669"/>
    <property type="project" value="TreeGrafter"/>
</dbReference>
<evidence type="ECO:0000256" key="6">
    <source>
        <dbReference type="PROSITE-ProRule" id="PRU00339"/>
    </source>
</evidence>
<dbReference type="AlphaFoldDB" id="A0A3P8VIY2"/>
<reference evidence="8" key="3">
    <citation type="submission" date="2025-09" db="UniProtKB">
        <authorList>
            <consortium name="Ensembl"/>
        </authorList>
    </citation>
    <scope>IDENTIFICATION</scope>
</reference>
<dbReference type="SUPFAM" id="SSF48452">
    <property type="entry name" value="TPR-like"/>
    <property type="match status" value="1"/>
</dbReference>